<protein>
    <recommendedName>
        <fullName evidence="4">Plasmid mobilization relaxosome protein MobC</fullName>
    </recommendedName>
</protein>
<gene>
    <name evidence="2" type="ORF">IU470_30140</name>
</gene>
<proteinExistence type="predicted"/>
<reference evidence="2 3" key="1">
    <citation type="submission" date="2020-10" db="EMBL/GenBank/DDBJ databases">
        <title>Identification of Nocardia species via Next-generation sequencing and recognition of intraspecies genetic diversity.</title>
        <authorList>
            <person name="Li P."/>
            <person name="Li P."/>
            <person name="Lu B."/>
        </authorList>
    </citation>
    <scope>NUCLEOTIDE SEQUENCE [LARGE SCALE GENOMIC DNA]</scope>
    <source>
        <strain evidence="2 3">N-11</strain>
    </source>
</reference>
<accession>A0ABS0CIJ1</accession>
<organism evidence="2 3">
    <name type="scientific">Nocardia abscessus</name>
    <dbReference type="NCBI Taxonomy" id="120957"/>
    <lineage>
        <taxon>Bacteria</taxon>
        <taxon>Bacillati</taxon>
        <taxon>Actinomycetota</taxon>
        <taxon>Actinomycetes</taxon>
        <taxon>Mycobacteriales</taxon>
        <taxon>Nocardiaceae</taxon>
        <taxon>Nocardia</taxon>
    </lineage>
</organism>
<evidence type="ECO:0000256" key="1">
    <source>
        <dbReference type="SAM" id="MobiDB-lite"/>
    </source>
</evidence>
<name>A0ABS0CIJ1_9NOCA</name>
<evidence type="ECO:0000313" key="3">
    <source>
        <dbReference type="Proteomes" id="UP000807309"/>
    </source>
</evidence>
<keyword evidence="3" id="KW-1185">Reference proteome</keyword>
<evidence type="ECO:0000313" key="2">
    <source>
        <dbReference type="EMBL" id="MBF6229338.1"/>
    </source>
</evidence>
<dbReference type="InterPro" id="IPR053842">
    <property type="entry name" value="NikA-like"/>
</dbReference>
<dbReference type="Proteomes" id="UP000807309">
    <property type="component" value="Unassembled WGS sequence"/>
</dbReference>
<comment type="caution">
    <text evidence="2">The sequence shown here is derived from an EMBL/GenBank/DDBJ whole genome shotgun (WGS) entry which is preliminary data.</text>
</comment>
<sequence>MAGESPNRRAQARRVRAANVPGGRPHRQVVKLSDAEQAELTARAEAAGMSVPRLLVETTLGGQSTEVGRAHAALRVLELDDQVRGAMNNLNQLVRYSHQNRELAEGIAVAVVAATRASLQLDALARWVMGLAPAVSSVSIAEEDLDVDNEWAAADLDG</sequence>
<feature type="region of interest" description="Disordered" evidence="1">
    <location>
        <begin position="1"/>
        <end position="25"/>
    </location>
</feature>
<evidence type="ECO:0008006" key="4">
    <source>
        <dbReference type="Google" id="ProtNLM"/>
    </source>
</evidence>
<dbReference type="Pfam" id="PF21983">
    <property type="entry name" value="NikA-like"/>
    <property type="match status" value="1"/>
</dbReference>
<dbReference type="RefSeq" id="WP_195036187.1">
    <property type="nucleotide sequence ID" value="NZ_JADLRE010000035.1"/>
</dbReference>
<dbReference type="EMBL" id="JADLRE010000035">
    <property type="protein sequence ID" value="MBF6229338.1"/>
    <property type="molecule type" value="Genomic_DNA"/>
</dbReference>